<dbReference type="GO" id="GO:0000976">
    <property type="term" value="F:transcription cis-regulatory region binding"/>
    <property type="evidence" value="ECO:0007669"/>
    <property type="project" value="TreeGrafter"/>
</dbReference>
<dbReference type="GO" id="GO:0003700">
    <property type="term" value="F:DNA-binding transcription factor activity"/>
    <property type="evidence" value="ECO:0007669"/>
    <property type="project" value="TreeGrafter"/>
</dbReference>
<keyword evidence="5" id="KW-1185">Reference proteome</keyword>
<dbReference type="KEGG" id="cja:CJA_3617"/>
<dbReference type="STRING" id="498211.CJA_3617"/>
<dbReference type="PANTHER" id="PTHR30055:SF233">
    <property type="entry name" value="REGULATORY PROTEIN TETR"/>
    <property type="match status" value="1"/>
</dbReference>
<dbReference type="InterPro" id="IPR050109">
    <property type="entry name" value="HTH-type_TetR-like_transc_reg"/>
</dbReference>
<evidence type="ECO:0000313" key="5">
    <source>
        <dbReference type="Proteomes" id="UP000001036"/>
    </source>
</evidence>
<dbReference type="SUPFAM" id="SSF46689">
    <property type="entry name" value="Homeodomain-like"/>
    <property type="match status" value="1"/>
</dbReference>
<dbReference type="InterPro" id="IPR009057">
    <property type="entry name" value="Homeodomain-like_sf"/>
</dbReference>
<dbReference type="AlphaFoldDB" id="B3PH22"/>
<dbReference type="PROSITE" id="PS50977">
    <property type="entry name" value="HTH_TETR_2"/>
    <property type="match status" value="1"/>
</dbReference>
<accession>B3PH22</accession>
<dbReference type="PANTHER" id="PTHR30055">
    <property type="entry name" value="HTH-TYPE TRANSCRIPTIONAL REGULATOR RUTR"/>
    <property type="match status" value="1"/>
</dbReference>
<dbReference type="Pfam" id="PF00440">
    <property type="entry name" value="TetR_N"/>
    <property type="match status" value="1"/>
</dbReference>
<dbReference type="InterPro" id="IPR001647">
    <property type="entry name" value="HTH_TetR"/>
</dbReference>
<evidence type="ECO:0000256" key="2">
    <source>
        <dbReference type="PROSITE-ProRule" id="PRU00335"/>
    </source>
</evidence>
<proteinExistence type="predicted"/>
<dbReference type="PRINTS" id="PR00455">
    <property type="entry name" value="HTHTETR"/>
</dbReference>
<sequence length="225" mass="24511">MPMPANRGRPKAPDSDTHAARVRLLMAARQLFVKCGYAKVSTRQIAEAAGLNAGMIRYYFGDKAGLFEATLRETLAPIIEELSRRARAPQAQDIAAVIGMYYQVMGPNPDLPKLVFRSLHDPGSPEHRIVSRVLGSFVDQAVQSFHVLLNNPGVLRDGIVTNQALLSTIALAVFPFLAPSIMLNKLAISLNPEFLTQFAQHNGTLLSGGMLQAPYTTLDPTTSTR</sequence>
<evidence type="ECO:0000313" key="4">
    <source>
        <dbReference type="EMBL" id="ACE83781.1"/>
    </source>
</evidence>
<dbReference type="InterPro" id="IPR023772">
    <property type="entry name" value="DNA-bd_HTH_TetR-type_CS"/>
</dbReference>
<protein>
    <submittedName>
        <fullName evidence="4">Transcriptional regulator</fullName>
    </submittedName>
</protein>
<dbReference type="Gene3D" id="1.10.357.10">
    <property type="entry name" value="Tetracycline Repressor, domain 2"/>
    <property type="match status" value="1"/>
</dbReference>
<dbReference type="Proteomes" id="UP000001036">
    <property type="component" value="Chromosome"/>
</dbReference>
<feature type="DNA-binding region" description="H-T-H motif" evidence="2">
    <location>
        <begin position="41"/>
        <end position="60"/>
    </location>
</feature>
<evidence type="ECO:0000259" key="3">
    <source>
        <dbReference type="PROSITE" id="PS50977"/>
    </source>
</evidence>
<feature type="domain" description="HTH tetR-type" evidence="3">
    <location>
        <begin position="18"/>
        <end position="78"/>
    </location>
</feature>
<organism evidence="4 5">
    <name type="scientific">Cellvibrio japonicus (strain Ueda107)</name>
    <name type="common">Pseudomonas fluorescens subsp. cellulosa</name>
    <dbReference type="NCBI Taxonomy" id="498211"/>
    <lineage>
        <taxon>Bacteria</taxon>
        <taxon>Pseudomonadati</taxon>
        <taxon>Pseudomonadota</taxon>
        <taxon>Gammaproteobacteria</taxon>
        <taxon>Cellvibrionales</taxon>
        <taxon>Cellvibrionaceae</taxon>
        <taxon>Cellvibrio</taxon>
    </lineage>
</organism>
<dbReference type="PROSITE" id="PS01081">
    <property type="entry name" value="HTH_TETR_1"/>
    <property type="match status" value="1"/>
</dbReference>
<name>B3PH22_CELJU</name>
<keyword evidence="1 2" id="KW-0238">DNA-binding</keyword>
<gene>
    <name evidence="4" type="ordered locus">CJA_3617</name>
</gene>
<dbReference type="eggNOG" id="COG1309">
    <property type="taxonomic scope" value="Bacteria"/>
</dbReference>
<dbReference type="HOGENOM" id="CLU_069356_1_4_6"/>
<dbReference type="EMBL" id="CP000934">
    <property type="protein sequence ID" value="ACE83781.1"/>
    <property type="molecule type" value="Genomic_DNA"/>
</dbReference>
<evidence type="ECO:0000256" key="1">
    <source>
        <dbReference type="ARBA" id="ARBA00023125"/>
    </source>
</evidence>
<reference evidence="4 5" key="1">
    <citation type="journal article" date="2008" name="J. Bacteriol.">
        <title>Insights into plant cell wall degradation from the genome sequence of the soil bacterium Cellvibrio japonicus.</title>
        <authorList>
            <person name="Deboy R.T."/>
            <person name="Mongodin E.F."/>
            <person name="Fouts D.E."/>
            <person name="Tailford L.E."/>
            <person name="Khouri H."/>
            <person name="Emerson J.B."/>
            <person name="Mohamoud Y."/>
            <person name="Watkins K."/>
            <person name="Henrissat B."/>
            <person name="Gilbert H.J."/>
            <person name="Nelson K.E."/>
        </authorList>
    </citation>
    <scope>NUCLEOTIDE SEQUENCE [LARGE SCALE GENOMIC DNA]</scope>
    <source>
        <strain evidence="4 5">Ueda107</strain>
    </source>
</reference>